<proteinExistence type="predicted"/>
<protein>
    <recommendedName>
        <fullName evidence="1">Amino acid:DNA transferase domain-containing protein</fullName>
    </recommendedName>
</protein>
<organism evidence="2 3">
    <name type="scientific">Actinopolyspora erythraea</name>
    <dbReference type="NCBI Taxonomy" id="414996"/>
    <lineage>
        <taxon>Bacteria</taxon>
        <taxon>Bacillati</taxon>
        <taxon>Actinomycetota</taxon>
        <taxon>Actinomycetes</taxon>
        <taxon>Actinopolysporales</taxon>
        <taxon>Actinopolysporaceae</taxon>
        <taxon>Actinopolyspora</taxon>
    </lineage>
</organism>
<dbReference type="EMBL" id="JPMV01000046">
    <property type="protein sequence ID" value="KGI79344.1"/>
    <property type="molecule type" value="Genomic_DNA"/>
</dbReference>
<dbReference type="Proteomes" id="UP000029737">
    <property type="component" value="Unassembled WGS sequence"/>
</dbReference>
<accession>A0ABR4WY79</accession>
<gene>
    <name evidence="2" type="ORF">IL38_23850</name>
</gene>
<sequence>MGGAPVTETQPDLAHPRVPAPWTDLIEDYEAFHEHATATGDFDPVYPVLAQIADDNGWGVEHTLWACLVYVAYYDLGSALRVVAEAPEPTIPRGELLRLPCATERRAHRDPRQLARHLTGVVEAANHHGGLLAWLTDGIRDVEAWQRYPAAFAHLQTLHGNGRWAAYKTCELLAFVLAPFGAGFADLCPTDMGHAHSSGPRQGLALLHPDLPQGNSRGEVAALNEISARLVAQLGRAGLWAPISVVETTLCDFHALAAGRYYVGHDIDQMQGQLTRTPSALTEAAFAAREAVLPPCYLGELCGWQGVDKARRGVYASDGRLLLRGSGECS</sequence>
<evidence type="ECO:0000313" key="3">
    <source>
        <dbReference type="Proteomes" id="UP000029737"/>
    </source>
</evidence>
<feature type="domain" description="Amino acid:DNA transferase" evidence="1">
    <location>
        <begin position="102"/>
        <end position="255"/>
    </location>
</feature>
<reference evidence="2 3" key="1">
    <citation type="journal article" date="2014" name="PLoS ONE">
        <title>Identification and Characterization of a New Erythromycin Biosynthetic Gene Cluster in Actinopolyspora erythraea YIM90600, a Novel Erythronolide-Producing Halophilic Actinomycete Isolated from Salt Field.</title>
        <authorList>
            <person name="Chen D."/>
            <person name="Feng J."/>
            <person name="Huang L."/>
            <person name="Zhang Q."/>
            <person name="Wu J."/>
            <person name="Zhu X."/>
            <person name="Duan Y."/>
            <person name="Xu Z."/>
        </authorList>
    </citation>
    <scope>NUCLEOTIDE SEQUENCE [LARGE SCALE GENOMIC DNA]</scope>
    <source>
        <strain evidence="2 3">YIM90600</strain>
    </source>
</reference>
<dbReference type="InterPro" id="IPR040741">
    <property type="entry name" value="ADDT"/>
</dbReference>
<dbReference type="Pfam" id="PF18724">
    <property type="entry name" value="ADDT"/>
    <property type="match status" value="1"/>
</dbReference>
<name>A0ABR4WY79_9ACTN</name>
<evidence type="ECO:0000313" key="2">
    <source>
        <dbReference type="EMBL" id="KGI79344.1"/>
    </source>
</evidence>
<comment type="caution">
    <text evidence="2">The sequence shown here is derived from an EMBL/GenBank/DDBJ whole genome shotgun (WGS) entry which is preliminary data.</text>
</comment>
<keyword evidence="3" id="KW-1185">Reference proteome</keyword>
<evidence type="ECO:0000259" key="1">
    <source>
        <dbReference type="Pfam" id="PF18724"/>
    </source>
</evidence>